<dbReference type="InterPro" id="IPR058532">
    <property type="entry name" value="YjbR/MT2646/Rv2570-like"/>
</dbReference>
<dbReference type="PANTHER" id="PTHR35145:SF1">
    <property type="entry name" value="CYTOPLASMIC PROTEIN"/>
    <property type="match status" value="1"/>
</dbReference>
<dbReference type="InterPro" id="IPR007351">
    <property type="entry name" value="YjbR"/>
</dbReference>
<evidence type="ECO:0000313" key="1">
    <source>
        <dbReference type="EMBL" id="GHA67962.1"/>
    </source>
</evidence>
<dbReference type="RefSeq" id="WP_229809685.1">
    <property type="nucleotide sequence ID" value="NZ_BMZG01000003.1"/>
</dbReference>
<keyword evidence="2" id="KW-1185">Reference proteome</keyword>
<proteinExistence type="predicted"/>
<gene>
    <name evidence="1" type="ORF">GCM10009007_05620</name>
</gene>
<evidence type="ECO:0008006" key="3">
    <source>
        <dbReference type="Google" id="ProtNLM"/>
    </source>
</evidence>
<dbReference type="SUPFAM" id="SSF142906">
    <property type="entry name" value="YjbR-like"/>
    <property type="match status" value="1"/>
</dbReference>
<accession>A0A8J3CGF0</accession>
<dbReference type="Pfam" id="PF04237">
    <property type="entry name" value="YjbR"/>
    <property type="match status" value="1"/>
</dbReference>
<dbReference type="PANTHER" id="PTHR35145">
    <property type="entry name" value="CYTOPLASMIC PROTEIN-RELATED"/>
    <property type="match status" value="1"/>
</dbReference>
<sequence length="125" mass="14303">MTKNNTMGIEDWRAFFLSMPAAIEDMPFGPEVLVYKVAGKMFGLLAWQGEPLSMNLKCEPNLAIDLRAQYTTVTPGYHMNKKHWNTITLDDTVSDDMVKDWLRASYNLVCLSLPKKVQNELQCRT</sequence>
<reference evidence="1" key="2">
    <citation type="submission" date="2020-09" db="EMBL/GenBank/DDBJ databases">
        <authorList>
            <person name="Sun Q."/>
            <person name="Kim S."/>
        </authorList>
    </citation>
    <scope>NUCLEOTIDE SEQUENCE</scope>
    <source>
        <strain evidence="1">KCTC 32501</strain>
    </source>
</reference>
<name>A0A8J3CGF0_9BURK</name>
<comment type="caution">
    <text evidence="1">The sequence shown here is derived from an EMBL/GenBank/DDBJ whole genome shotgun (WGS) entry which is preliminary data.</text>
</comment>
<dbReference type="EMBL" id="BMZG01000003">
    <property type="protein sequence ID" value="GHA67962.1"/>
    <property type="molecule type" value="Genomic_DNA"/>
</dbReference>
<dbReference type="Proteomes" id="UP000614287">
    <property type="component" value="Unassembled WGS sequence"/>
</dbReference>
<evidence type="ECO:0000313" key="2">
    <source>
        <dbReference type="Proteomes" id="UP000614287"/>
    </source>
</evidence>
<reference evidence="1" key="1">
    <citation type="journal article" date="2014" name="Int. J. Syst. Evol. Microbiol.">
        <title>Complete genome sequence of Corynebacterium casei LMG S-19264T (=DSM 44701T), isolated from a smear-ripened cheese.</title>
        <authorList>
            <consortium name="US DOE Joint Genome Institute (JGI-PGF)"/>
            <person name="Walter F."/>
            <person name="Albersmeier A."/>
            <person name="Kalinowski J."/>
            <person name="Ruckert C."/>
        </authorList>
    </citation>
    <scope>NUCLEOTIDE SEQUENCE</scope>
    <source>
        <strain evidence="1">KCTC 32501</strain>
    </source>
</reference>
<organism evidence="1 2">
    <name type="scientific">Formosimonas limnophila</name>
    <dbReference type="NCBI Taxonomy" id="1384487"/>
    <lineage>
        <taxon>Bacteria</taxon>
        <taxon>Pseudomonadati</taxon>
        <taxon>Pseudomonadota</taxon>
        <taxon>Betaproteobacteria</taxon>
        <taxon>Burkholderiales</taxon>
        <taxon>Burkholderiaceae</taxon>
        <taxon>Formosimonas</taxon>
    </lineage>
</organism>
<protein>
    <recommendedName>
        <fullName evidence="3">MmcQ-like protein</fullName>
    </recommendedName>
</protein>
<dbReference type="Gene3D" id="3.90.1150.30">
    <property type="match status" value="1"/>
</dbReference>
<dbReference type="InterPro" id="IPR038056">
    <property type="entry name" value="YjbR-like_sf"/>
</dbReference>
<dbReference type="AlphaFoldDB" id="A0A8J3CGF0"/>